<accession>A0AA97I805</accession>
<reference evidence="2 3" key="1">
    <citation type="submission" date="2023-02" db="EMBL/GenBank/DDBJ databases">
        <title>Microbacterium betulae sp. nov., isolated from birch wood.</title>
        <authorList>
            <person name="Pasciak M."/>
            <person name="Pawlik K.J."/>
            <person name="Martynowski D."/>
            <person name="Laczmanski L."/>
            <person name="Ciekot J."/>
            <person name="Szponar B."/>
            <person name="Wojcik-Fatla A."/>
            <person name="Mackiewicz B."/>
            <person name="Farian E."/>
            <person name="Cholewa G."/>
            <person name="Cholewa A."/>
            <person name="Dutkiewicz J."/>
        </authorList>
    </citation>
    <scope>NUCLEOTIDE SEQUENCE [LARGE SCALE GENOMIC DNA]</scope>
    <source>
        <strain evidence="2 3">AB</strain>
    </source>
</reference>
<dbReference type="PRINTS" id="PR00111">
    <property type="entry name" value="ABHYDROLASE"/>
</dbReference>
<name>A0AA97I805_9MICO</name>
<evidence type="ECO:0000259" key="1">
    <source>
        <dbReference type="Pfam" id="PF00561"/>
    </source>
</evidence>
<dbReference type="PANTHER" id="PTHR43194:SF5">
    <property type="entry name" value="PIMELOYL-[ACYL-CARRIER PROTEIN] METHYL ESTER ESTERASE"/>
    <property type="match status" value="1"/>
</dbReference>
<dbReference type="EMBL" id="CP118157">
    <property type="protein sequence ID" value="WOF24015.1"/>
    <property type="molecule type" value="Genomic_DNA"/>
</dbReference>
<keyword evidence="2" id="KW-0378">Hydrolase</keyword>
<dbReference type="SUPFAM" id="SSF53474">
    <property type="entry name" value="alpha/beta-Hydrolases"/>
    <property type="match status" value="1"/>
</dbReference>
<sequence length="276" mass="30480">MPPHALGQTLVWRNRTVAWERFGEGPPLVFLHGTPWSSALWRPIADALARRFTVHLWDMPGYGASSKHAEHAVDLGAQGELFAHLLAEWRLDRPHVVAHDIGGAVALRARLLHGVRYASLCLVDVVALRPWGSPFFRLVKQHSDVFAQLPEAVHRGAVEAYVRGASHHGIGADDLDMLVGPWNEGPGQAAFYRQIAQADEGFTDEVEALYGDVDEPTHIVWGAEDAWIPADRAHRLRELIPHATLAIVPEAGHLIQLDAPAALSSELTRWLEARRG</sequence>
<evidence type="ECO:0000313" key="2">
    <source>
        <dbReference type="EMBL" id="WOF24015.1"/>
    </source>
</evidence>
<dbReference type="InterPro" id="IPR050228">
    <property type="entry name" value="Carboxylesterase_BioH"/>
</dbReference>
<dbReference type="PANTHER" id="PTHR43194">
    <property type="entry name" value="HYDROLASE ALPHA/BETA FOLD FAMILY"/>
    <property type="match status" value="1"/>
</dbReference>
<gene>
    <name evidence="2" type="ORF">N8K70_04880</name>
</gene>
<dbReference type="GO" id="GO:0016787">
    <property type="term" value="F:hydrolase activity"/>
    <property type="evidence" value="ECO:0007669"/>
    <property type="project" value="UniProtKB-KW"/>
</dbReference>
<dbReference type="Proteomes" id="UP001305498">
    <property type="component" value="Chromosome"/>
</dbReference>
<dbReference type="Gene3D" id="3.40.50.1820">
    <property type="entry name" value="alpha/beta hydrolase"/>
    <property type="match status" value="1"/>
</dbReference>
<evidence type="ECO:0000313" key="3">
    <source>
        <dbReference type="Proteomes" id="UP001305498"/>
    </source>
</evidence>
<dbReference type="InterPro" id="IPR000073">
    <property type="entry name" value="AB_hydrolase_1"/>
</dbReference>
<organism evidence="2 3">
    <name type="scientific">Microbacterium betulae</name>
    <dbReference type="NCBI Taxonomy" id="2981139"/>
    <lineage>
        <taxon>Bacteria</taxon>
        <taxon>Bacillati</taxon>
        <taxon>Actinomycetota</taxon>
        <taxon>Actinomycetes</taxon>
        <taxon>Micrococcales</taxon>
        <taxon>Microbacteriaceae</taxon>
        <taxon>Microbacterium</taxon>
    </lineage>
</organism>
<dbReference type="Pfam" id="PF00561">
    <property type="entry name" value="Abhydrolase_1"/>
    <property type="match status" value="1"/>
</dbReference>
<proteinExistence type="predicted"/>
<dbReference type="KEGG" id="mbet:N8K70_04880"/>
<protein>
    <submittedName>
        <fullName evidence="2">Alpha/beta hydrolase</fullName>
    </submittedName>
</protein>
<dbReference type="AlphaFoldDB" id="A0AA97I805"/>
<feature type="domain" description="AB hydrolase-1" evidence="1">
    <location>
        <begin position="26"/>
        <end position="260"/>
    </location>
</feature>
<dbReference type="InterPro" id="IPR029058">
    <property type="entry name" value="AB_hydrolase_fold"/>
</dbReference>
<dbReference type="RefSeq" id="WP_317140489.1">
    <property type="nucleotide sequence ID" value="NZ_CP118157.1"/>
</dbReference>
<keyword evidence="3" id="KW-1185">Reference proteome</keyword>